<organism evidence="4 5">
    <name type="scientific">Gracilibacillus halotolerans</name>
    <dbReference type="NCBI Taxonomy" id="74386"/>
    <lineage>
        <taxon>Bacteria</taxon>
        <taxon>Bacillati</taxon>
        <taxon>Bacillota</taxon>
        <taxon>Bacilli</taxon>
        <taxon>Bacillales</taxon>
        <taxon>Bacillaceae</taxon>
        <taxon>Gracilibacillus</taxon>
    </lineage>
</organism>
<dbReference type="SUPFAM" id="SSF51735">
    <property type="entry name" value="NAD(P)-binding Rossmann-fold domains"/>
    <property type="match status" value="1"/>
</dbReference>
<evidence type="ECO:0000259" key="3">
    <source>
        <dbReference type="SMART" id="SM00829"/>
    </source>
</evidence>
<dbReference type="NCBIfam" id="TIGR02824">
    <property type="entry name" value="quinone_pig3"/>
    <property type="match status" value="1"/>
</dbReference>
<dbReference type="InterPro" id="IPR013149">
    <property type="entry name" value="ADH-like_C"/>
</dbReference>
<dbReference type="CDD" id="cd05276">
    <property type="entry name" value="p53_inducible_oxidoreductase"/>
    <property type="match status" value="1"/>
</dbReference>
<evidence type="ECO:0000256" key="1">
    <source>
        <dbReference type="ARBA" id="ARBA00022857"/>
    </source>
</evidence>
<sequence>MKGVTTNQSGELIYTDVEDVRLSDQEVLIDVYASAVNRLDLIQRKNHSSYVENPVLGVEVAGVIKDPNGHPHLNKGARVMGLVNGGGYAERVAMPADRVMKIPENLSFEQAAAIPEVFLTAYQTLYWIGELQQKEKVLVHAGGSGVGTAAIQLARQLSDAEIFVTAGTQEKLSVCKDLGADHLINYKTENFANEVHRITNKTGVNVILDFVGASYWEKNYDSMAIDGRWVLIGVLGGMTVENINLMKLMQKRIQLTGTLLTQRSDVYKSQLSKAFIERTFDLFKSGMLKPVVDTVFPIEEADASHQYMEANKNTGKIILKVK</sequence>
<evidence type="ECO:0000313" key="5">
    <source>
        <dbReference type="Proteomes" id="UP000572212"/>
    </source>
</evidence>
<dbReference type="PANTHER" id="PTHR48106">
    <property type="entry name" value="QUINONE OXIDOREDUCTASE PIG3-RELATED"/>
    <property type="match status" value="1"/>
</dbReference>
<keyword evidence="2" id="KW-0560">Oxidoreductase</keyword>
<protein>
    <submittedName>
        <fullName evidence="4">Putative PIG3 family NAD(P)H quinone oxidoreductase</fullName>
    </submittedName>
</protein>
<proteinExistence type="predicted"/>
<dbReference type="Gene3D" id="3.90.180.10">
    <property type="entry name" value="Medium-chain alcohol dehydrogenases, catalytic domain"/>
    <property type="match status" value="1"/>
</dbReference>
<dbReference type="PANTHER" id="PTHR48106:SF18">
    <property type="entry name" value="QUINONE OXIDOREDUCTASE PIG3"/>
    <property type="match status" value="1"/>
</dbReference>
<dbReference type="SMART" id="SM00829">
    <property type="entry name" value="PKS_ER"/>
    <property type="match status" value="1"/>
</dbReference>
<dbReference type="InterPro" id="IPR014189">
    <property type="entry name" value="Quinone_OxRdtase_PIG3"/>
</dbReference>
<name>A0A841RFD4_9BACI</name>
<gene>
    <name evidence="4" type="ORF">GGQ92_001569</name>
</gene>
<dbReference type="SUPFAM" id="SSF50129">
    <property type="entry name" value="GroES-like"/>
    <property type="match status" value="1"/>
</dbReference>
<dbReference type="GO" id="GO:0070402">
    <property type="term" value="F:NADPH binding"/>
    <property type="evidence" value="ECO:0007669"/>
    <property type="project" value="TreeGrafter"/>
</dbReference>
<dbReference type="RefSeq" id="WP_184246700.1">
    <property type="nucleotide sequence ID" value="NZ_BAAACU010000059.1"/>
</dbReference>
<keyword evidence="1" id="KW-0521">NADP</keyword>
<dbReference type="GO" id="GO:0003960">
    <property type="term" value="F:quinone reductase (NADPH) activity"/>
    <property type="evidence" value="ECO:0007669"/>
    <property type="project" value="TreeGrafter"/>
</dbReference>
<evidence type="ECO:0000256" key="2">
    <source>
        <dbReference type="ARBA" id="ARBA00023002"/>
    </source>
</evidence>
<comment type="caution">
    <text evidence="4">The sequence shown here is derived from an EMBL/GenBank/DDBJ whole genome shotgun (WGS) entry which is preliminary data.</text>
</comment>
<reference evidence="4 5" key="1">
    <citation type="submission" date="2020-08" db="EMBL/GenBank/DDBJ databases">
        <title>Genomic Encyclopedia of Type Strains, Phase IV (KMG-IV): sequencing the most valuable type-strain genomes for metagenomic binning, comparative biology and taxonomic classification.</title>
        <authorList>
            <person name="Goeker M."/>
        </authorList>
    </citation>
    <scope>NUCLEOTIDE SEQUENCE [LARGE SCALE GENOMIC DNA]</scope>
    <source>
        <strain evidence="4 5">DSM 11805</strain>
    </source>
</reference>
<dbReference type="Gene3D" id="3.40.50.720">
    <property type="entry name" value="NAD(P)-binding Rossmann-like Domain"/>
    <property type="match status" value="1"/>
</dbReference>
<dbReference type="InterPro" id="IPR036291">
    <property type="entry name" value="NAD(P)-bd_dom_sf"/>
</dbReference>
<dbReference type="Pfam" id="PF00107">
    <property type="entry name" value="ADH_zinc_N"/>
    <property type="match status" value="1"/>
</dbReference>
<dbReference type="AlphaFoldDB" id="A0A841RFD4"/>
<dbReference type="InterPro" id="IPR011032">
    <property type="entry name" value="GroES-like_sf"/>
</dbReference>
<dbReference type="EMBL" id="JACHON010000005">
    <property type="protein sequence ID" value="MBB6512780.1"/>
    <property type="molecule type" value="Genomic_DNA"/>
</dbReference>
<feature type="domain" description="Enoyl reductase (ER)" evidence="3">
    <location>
        <begin position="10"/>
        <end position="319"/>
    </location>
</feature>
<dbReference type="InterPro" id="IPR013154">
    <property type="entry name" value="ADH-like_N"/>
</dbReference>
<dbReference type="Proteomes" id="UP000572212">
    <property type="component" value="Unassembled WGS sequence"/>
</dbReference>
<keyword evidence="5" id="KW-1185">Reference proteome</keyword>
<dbReference type="InterPro" id="IPR020843">
    <property type="entry name" value="ER"/>
</dbReference>
<evidence type="ECO:0000313" key="4">
    <source>
        <dbReference type="EMBL" id="MBB6512780.1"/>
    </source>
</evidence>
<dbReference type="GO" id="GO:0048038">
    <property type="term" value="F:quinone binding"/>
    <property type="evidence" value="ECO:0007669"/>
    <property type="project" value="TreeGrafter"/>
</dbReference>
<dbReference type="Pfam" id="PF08240">
    <property type="entry name" value="ADH_N"/>
    <property type="match status" value="1"/>
</dbReference>
<accession>A0A841RFD4</accession>